<gene>
    <name evidence="6" type="ORF">K469DRAFT_635203</name>
</gene>
<dbReference type="InterPro" id="IPR027417">
    <property type="entry name" value="P-loop_NTPase"/>
</dbReference>
<name>A0A6A6DWW1_9PEZI</name>
<dbReference type="PROSITE" id="PS50294">
    <property type="entry name" value="WD_REPEATS_REGION"/>
    <property type="match status" value="1"/>
</dbReference>
<dbReference type="Pfam" id="PF17111">
    <property type="entry name" value="PigL_N"/>
    <property type="match status" value="1"/>
</dbReference>
<evidence type="ECO:0000256" key="2">
    <source>
        <dbReference type="ARBA" id="ARBA00022737"/>
    </source>
</evidence>
<dbReference type="PROSITE" id="PS50082">
    <property type="entry name" value="WD_REPEATS_2"/>
    <property type="match status" value="1"/>
</dbReference>
<keyword evidence="2" id="KW-0677">Repeat</keyword>
<accession>A0A6A6DWW1</accession>
<reference evidence="6" key="1">
    <citation type="journal article" date="2020" name="Stud. Mycol.">
        <title>101 Dothideomycetes genomes: a test case for predicting lifestyles and emergence of pathogens.</title>
        <authorList>
            <person name="Haridas S."/>
            <person name="Albert R."/>
            <person name="Binder M."/>
            <person name="Bloem J."/>
            <person name="Labutti K."/>
            <person name="Salamov A."/>
            <person name="Andreopoulos B."/>
            <person name="Baker S."/>
            <person name="Barry K."/>
            <person name="Bills G."/>
            <person name="Bluhm B."/>
            <person name="Cannon C."/>
            <person name="Castanera R."/>
            <person name="Culley D."/>
            <person name="Daum C."/>
            <person name="Ezra D."/>
            <person name="Gonzalez J."/>
            <person name="Henrissat B."/>
            <person name="Kuo A."/>
            <person name="Liang C."/>
            <person name="Lipzen A."/>
            <person name="Lutzoni F."/>
            <person name="Magnuson J."/>
            <person name="Mondo S."/>
            <person name="Nolan M."/>
            <person name="Ohm R."/>
            <person name="Pangilinan J."/>
            <person name="Park H.-J."/>
            <person name="Ramirez L."/>
            <person name="Alfaro M."/>
            <person name="Sun H."/>
            <person name="Tritt A."/>
            <person name="Yoshinaga Y."/>
            <person name="Zwiers L.-H."/>
            <person name="Turgeon B."/>
            <person name="Goodwin S."/>
            <person name="Spatafora J."/>
            <person name="Crous P."/>
            <person name="Grigoriev I."/>
        </authorList>
    </citation>
    <scope>NUCLEOTIDE SEQUENCE</scope>
    <source>
        <strain evidence="6">CBS 207.26</strain>
    </source>
</reference>
<dbReference type="SMART" id="SM00320">
    <property type="entry name" value="WD40"/>
    <property type="match status" value="2"/>
</dbReference>
<feature type="coiled-coil region" evidence="4">
    <location>
        <begin position="31"/>
        <end position="61"/>
    </location>
</feature>
<keyword evidence="7" id="KW-1185">Reference proteome</keyword>
<sequence>MDGLSGAASVIAVVNISAKITSLCFQYAVAIKDAKNDIERLQKAVADIEHVLEKVAQLLDKQDRLPTTHKLLDSLEGCRRQLTGLMAQLEPGKTRKVMQRFGVRALKWPFTSKQVEKMVASLEKYEHTFSLALQVDQTGLILSVDQKLSLVDEKTNDVLSKIDVVKLPIATGASFDSHKDEHNARCLHNTRVELLDQIMEWAKDGGGKPIFWLNGMAGTGKSTIARTVAQSFADQRRLGASFFFKRGEGDRGNATRFFTTIATELMVRVPEMRPGIRKAMDADPAIYEKALKDQFENLLLQPLSEAVSLQPLELVVVIDALDECERDEDIRAILQLLSRTRGLKPVSLWVFVTSRPELHIRLGFKRMPDGTYEDLILHEVAKETIEHDIRVYLEYELTRTREERSLPLEWPGERSIRTLVNMAVPLFIFAATVCRFVGEISGNPRRRLEDILGYETEDVSKLDMTYLPILNSLFVTQDGKEKEKLSREFQEIVGSIVVLESPLSINSLARLLGRTKDDISCRLDSLHSVLSIPDSKDVPVRLLHQSFREFLLDAQKKGKSPFWVDERETHEKLASQCLQLMSSPKGLRQNMCSLMSGSLRSEIDERTVASSLPFELQYACRYWVHHLEQSKHHINDRDSTHLFLQQHFLHWLEAMSLIGETNKCIHLIEKLQALTDSSKSASSSFLRDAKRFALRFRPILEDAPLQIYSSALIFGPQASVIRQTFVGQIPEGIEMLSSREGDWDACHSTLEGHSSNVNAVAFSPDGQLVASASGDNMVRLWEAATGTCRSTLEGHSDWVNAVAFSPDGRYLETNSEVIPLPSHISDAFSPQFSLQINEYPSVFVYDRWVRFNKTAMLWLPPEYRPTCTAVYRDMICIGHVSGRITILQLYLR</sequence>
<dbReference type="SUPFAM" id="SSF52540">
    <property type="entry name" value="P-loop containing nucleoside triphosphate hydrolases"/>
    <property type="match status" value="1"/>
</dbReference>
<evidence type="ECO:0000259" key="5">
    <source>
        <dbReference type="PROSITE" id="PS50837"/>
    </source>
</evidence>
<dbReference type="InterPro" id="IPR001680">
    <property type="entry name" value="WD40_rpt"/>
</dbReference>
<dbReference type="EMBL" id="ML994643">
    <property type="protein sequence ID" value="KAF2183265.1"/>
    <property type="molecule type" value="Genomic_DNA"/>
</dbReference>
<evidence type="ECO:0000256" key="3">
    <source>
        <dbReference type="PROSITE-ProRule" id="PRU00221"/>
    </source>
</evidence>
<dbReference type="PROSITE" id="PS00678">
    <property type="entry name" value="WD_REPEATS_1"/>
    <property type="match status" value="1"/>
</dbReference>
<dbReference type="Pfam" id="PF00400">
    <property type="entry name" value="WD40"/>
    <property type="match status" value="2"/>
</dbReference>
<keyword evidence="4" id="KW-0175">Coiled coil</keyword>
<dbReference type="Gene3D" id="3.40.50.300">
    <property type="entry name" value="P-loop containing nucleotide triphosphate hydrolases"/>
    <property type="match status" value="1"/>
</dbReference>
<organism evidence="6 7">
    <name type="scientific">Zopfia rhizophila CBS 207.26</name>
    <dbReference type="NCBI Taxonomy" id="1314779"/>
    <lineage>
        <taxon>Eukaryota</taxon>
        <taxon>Fungi</taxon>
        <taxon>Dikarya</taxon>
        <taxon>Ascomycota</taxon>
        <taxon>Pezizomycotina</taxon>
        <taxon>Dothideomycetes</taxon>
        <taxon>Dothideomycetes incertae sedis</taxon>
        <taxon>Zopfiaceae</taxon>
        <taxon>Zopfia</taxon>
    </lineage>
</organism>
<protein>
    <recommendedName>
        <fullName evidence="5">NACHT domain-containing protein</fullName>
    </recommendedName>
</protein>
<dbReference type="PANTHER" id="PTHR10039">
    <property type="entry name" value="AMELOGENIN"/>
    <property type="match status" value="1"/>
</dbReference>
<proteinExistence type="predicted"/>
<dbReference type="InterPro" id="IPR019775">
    <property type="entry name" value="WD40_repeat_CS"/>
</dbReference>
<dbReference type="AlphaFoldDB" id="A0A6A6DWW1"/>
<dbReference type="Gene3D" id="2.130.10.10">
    <property type="entry name" value="YVTN repeat-like/Quinoprotein amine dehydrogenase"/>
    <property type="match status" value="1"/>
</dbReference>
<dbReference type="InterPro" id="IPR031348">
    <property type="entry name" value="PigL_N"/>
</dbReference>
<dbReference type="SUPFAM" id="SSF50978">
    <property type="entry name" value="WD40 repeat-like"/>
    <property type="match status" value="1"/>
</dbReference>
<evidence type="ECO:0000313" key="6">
    <source>
        <dbReference type="EMBL" id="KAF2183265.1"/>
    </source>
</evidence>
<dbReference type="InterPro" id="IPR056884">
    <property type="entry name" value="NPHP3-like_N"/>
</dbReference>
<feature type="domain" description="NACHT" evidence="5">
    <location>
        <begin position="209"/>
        <end position="356"/>
    </location>
</feature>
<dbReference type="Pfam" id="PF24883">
    <property type="entry name" value="NPHP3_N"/>
    <property type="match status" value="1"/>
</dbReference>
<dbReference type="InterPro" id="IPR036322">
    <property type="entry name" value="WD40_repeat_dom_sf"/>
</dbReference>
<keyword evidence="1 3" id="KW-0853">WD repeat</keyword>
<evidence type="ECO:0000256" key="4">
    <source>
        <dbReference type="SAM" id="Coils"/>
    </source>
</evidence>
<dbReference type="PROSITE" id="PS50837">
    <property type="entry name" value="NACHT"/>
    <property type="match status" value="1"/>
</dbReference>
<evidence type="ECO:0000256" key="1">
    <source>
        <dbReference type="ARBA" id="ARBA00022574"/>
    </source>
</evidence>
<dbReference type="InterPro" id="IPR007111">
    <property type="entry name" value="NACHT_NTPase"/>
</dbReference>
<evidence type="ECO:0000313" key="7">
    <source>
        <dbReference type="Proteomes" id="UP000800200"/>
    </source>
</evidence>
<dbReference type="OrthoDB" id="674604at2759"/>
<dbReference type="InterPro" id="IPR015943">
    <property type="entry name" value="WD40/YVTN_repeat-like_dom_sf"/>
</dbReference>
<dbReference type="Proteomes" id="UP000800200">
    <property type="component" value="Unassembled WGS sequence"/>
</dbReference>
<feature type="repeat" description="WD" evidence="3">
    <location>
        <begin position="750"/>
        <end position="791"/>
    </location>
</feature>
<dbReference type="PANTHER" id="PTHR10039:SF16">
    <property type="entry name" value="GPI INOSITOL-DEACYLASE"/>
    <property type="match status" value="1"/>
</dbReference>